<accession>A0ACC6JU65</accession>
<dbReference type="EMBL" id="JAVDSD010000014">
    <property type="protein sequence ID" value="MDR6609790.1"/>
    <property type="molecule type" value="Genomic_DNA"/>
</dbReference>
<proteinExistence type="predicted"/>
<reference evidence="1" key="1">
    <citation type="submission" date="2023-07" db="EMBL/GenBank/DDBJ databases">
        <title>Sorghum-associated microbial communities from plants grown in Nebraska, USA.</title>
        <authorList>
            <person name="Schachtman D."/>
        </authorList>
    </citation>
    <scope>NUCLEOTIDE SEQUENCE</scope>
    <source>
        <strain evidence="1">BE46</strain>
    </source>
</reference>
<gene>
    <name evidence="1" type="ORF">J2X87_004894</name>
</gene>
<comment type="caution">
    <text evidence="1">The sequence shown here is derived from an EMBL/GenBank/DDBJ whole genome shotgun (WGS) entry which is preliminary data.</text>
</comment>
<keyword evidence="2" id="KW-1185">Reference proteome</keyword>
<evidence type="ECO:0000313" key="2">
    <source>
        <dbReference type="Proteomes" id="UP001259420"/>
    </source>
</evidence>
<protein>
    <submittedName>
        <fullName evidence="1">Alkylation response protein AidB-like acyl-CoA dehydrogenase</fullName>
    </submittedName>
</protein>
<evidence type="ECO:0000313" key="1">
    <source>
        <dbReference type="EMBL" id="MDR6609790.1"/>
    </source>
</evidence>
<organism evidence="1 2">
    <name type="scientific">Pseudomonas synxantha</name>
    <dbReference type="NCBI Taxonomy" id="47883"/>
    <lineage>
        <taxon>Bacteria</taxon>
        <taxon>Pseudomonadati</taxon>
        <taxon>Pseudomonadota</taxon>
        <taxon>Gammaproteobacteria</taxon>
        <taxon>Pseudomonadales</taxon>
        <taxon>Pseudomonadaceae</taxon>
        <taxon>Pseudomonas</taxon>
    </lineage>
</organism>
<dbReference type="Proteomes" id="UP001259420">
    <property type="component" value="Unassembled WGS sequence"/>
</dbReference>
<sequence length="95" mass="10678">MLFTRTGAKSRPLIKIGLHAQDTTMVFFEEVRVPNENVLGGVPGQGFIQLMKELAWERLAIAIFCISGAQAVDPSCRLRSLPFCHRKACRLRSFE</sequence>
<name>A0ACC6JU65_9PSED</name>